<dbReference type="GeneID" id="303187922"/>
<evidence type="ECO:0000259" key="2">
    <source>
        <dbReference type="Pfam" id="PF09335"/>
    </source>
</evidence>
<name>A0A368LLP4_9VIBR</name>
<keyword evidence="1" id="KW-0472">Membrane</keyword>
<feature type="transmembrane region" description="Helical" evidence="1">
    <location>
        <begin position="95"/>
        <end position="118"/>
    </location>
</feature>
<dbReference type="GO" id="GO:0005886">
    <property type="term" value="C:plasma membrane"/>
    <property type="evidence" value="ECO:0007669"/>
    <property type="project" value="UniProtKB-ARBA"/>
</dbReference>
<reference evidence="3 4" key="1">
    <citation type="journal article" date="2017" name="Elife">
        <title>Extensive horizontal gene transfer in cheese-associated bacteria.</title>
        <authorList>
            <person name="Bonham K.S."/>
            <person name="Wolfe B.E."/>
            <person name="Dutton R.J."/>
        </authorList>
    </citation>
    <scope>NUCLEOTIDE SEQUENCE [LARGE SCALE GENOMIC DNA]</scope>
    <source>
        <strain evidence="3 4">JB196</strain>
    </source>
</reference>
<dbReference type="PANTHER" id="PTHR42709">
    <property type="entry name" value="ALKALINE PHOSPHATASE LIKE PROTEIN"/>
    <property type="match status" value="1"/>
</dbReference>
<dbReference type="InterPro" id="IPR051311">
    <property type="entry name" value="DedA_domain"/>
</dbReference>
<comment type="caution">
    <text evidence="3">The sequence shown here is derived from an EMBL/GenBank/DDBJ whole genome shotgun (WGS) entry which is preliminary data.</text>
</comment>
<dbReference type="Pfam" id="PF09335">
    <property type="entry name" value="VTT_dom"/>
    <property type="match status" value="1"/>
</dbReference>
<dbReference type="InterPro" id="IPR032816">
    <property type="entry name" value="VTT_dom"/>
</dbReference>
<feature type="domain" description="VTT" evidence="2">
    <location>
        <begin position="51"/>
        <end position="144"/>
    </location>
</feature>
<evidence type="ECO:0000256" key="1">
    <source>
        <dbReference type="SAM" id="Phobius"/>
    </source>
</evidence>
<keyword evidence="4" id="KW-1185">Reference proteome</keyword>
<protein>
    <submittedName>
        <fullName evidence="3">DedA family protein</fullName>
    </submittedName>
</protein>
<evidence type="ECO:0000313" key="3">
    <source>
        <dbReference type="EMBL" id="RCS72706.1"/>
    </source>
</evidence>
<accession>A0A368LLP4</accession>
<dbReference type="PANTHER" id="PTHR42709:SF4">
    <property type="entry name" value="INNER MEMBRANE PROTEIN YQAA"/>
    <property type="match status" value="1"/>
</dbReference>
<sequence>MSELYQQWSVFFTNDPLLVLFFSGFLSATLLPGSSELSLYAALNLENSRLLSVIAIATLGNTLGGMTNYYLGVFLPNRTLKQNKGLQLEAWIQRYGYWALLMSWVPIVGDPLCVAAGWLRMNSWLCLLAIGVGKGCRYVFLAMLFKGLM</sequence>
<dbReference type="OrthoDB" id="9814483at2"/>
<keyword evidence="1" id="KW-0812">Transmembrane</keyword>
<organism evidence="3 4">
    <name type="scientific">Vibrio casei</name>
    <dbReference type="NCBI Taxonomy" id="673372"/>
    <lineage>
        <taxon>Bacteria</taxon>
        <taxon>Pseudomonadati</taxon>
        <taxon>Pseudomonadota</taxon>
        <taxon>Gammaproteobacteria</taxon>
        <taxon>Vibrionales</taxon>
        <taxon>Vibrionaceae</taxon>
        <taxon>Vibrio</taxon>
    </lineage>
</organism>
<proteinExistence type="predicted"/>
<evidence type="ECO:0000313" key="4">
    <source>
        <dbReference type="Proteomes" id="UP000252479"/>
    </source>
</evidence>
<keyword evidence="1" id="KW-1133">Transmembrane helix</keyword>
<feature type="transmembrane region" description="Helical" evidence="1">
    <location>
        <begin position="20"/>
        <end position="43"/>
    </location>
</feature>
<feature type="transmembrane region" description="Helical" evidence="1">
    <location>
        <begin position="50"/>
        <end position="75"/>
    </location>
</feature>
<gene>
    <name evidence="3" type="ORF">CIK83_03280</name>
</gene>
<dbReference type="Proteomes" id="UP000252479">
    <property type="component" value="Unassembled WGS sequence"/>
</dbReference>
<dbReference type="RefSeq" id="WP_086962851.1">
    <property type="nucleotide sequence ID" value="NZ_AP018680.1"/>
</dbReference>
<feature type="transmembrane region" description="Helical" evidence="1">
    <location>
        <begin position="125"/>
        <end position="145"/>
    </location>
</feature>
<dbReference type="AlphaFoldDB" id="A0A368LLP4"/>
<dbReference type="EMBL" id="QPGL01000001">
    <property type="protein sequence ID" value="RCS72706.1"/>
    <property type="molecule type" value="Genomic_DNA"/>
</dbReference>